<dbReference type="AlphaFoldDB" id="A0ABD1W917"/>
<evidence type="ECO:0000256" key="1">
    <source>
        <dbReference type="SAM" id="MobiDB-lite"/>
    </source>
</evidence>
<feature type="region of interest" description="Disordered" evidence="1">
    <location>
        <begin position="38"/>
        <end position="107"/>
    </location>
</feature>
<accession>A0ABD1W917</accession>
<evidence type="ECO:0000313" key="2">
    <source>
        <dbReference type="EMBL" id="KAL2545980.1"/>
    </source>
</evidence>
<proteinExistence type="predicted"/>
<gene>
    <name evidence="2" type="ORF">Fot_15213</name>
</gene>
<name>A0ABD1W917_9LAMI</name>
<dbReference type="PANTHER" id="PTHR46519">
    <property type="entry name" value="RING/U-BOX SUPERFAMILY PROTEIN"/>
    <property type="match status" value="1"/>
</dbReference>
<protein>
    <submittedName>
        <fullName evidence="2">Ring/U-Box superfamily protein</fullName>
    </submittedName>
</protein>
<keyword evidence="3" id="KW-1185">Reference proteome</keyword>
<reference evidence="3" key="1">
    <citation type="submission" date="2024-07" db="EMBL/GenBank/DDBJ databases">
        <title>Two chromosome-level genome assemblies of Korean endemic species Abeliophyllum distichum and Forsythia ovata (Oleaceae).</title>
        <authorList>
            <person name="Jang H."/>
        </authorList>
    </citation>
    <scope>NUCLEOTIDE SEQUENCE [LARGE SCALE GENOMIC DNA]</scope>
</reference>
<feature type="compositionally biased region" description="Polar residues" evidence="1">
    <location>
        <begin position="46"/>
        <end position="55"/>
    </location>
</feature>
<organism evidence="2 3">
    <name type="scientific">Forsythia ovata</name>
    <dbReference type="NCBI Taxonomy" id="205694"/>
    <lineage>
        <taxon>Eukaryota</taxon>
        <taxon>Viridiplantae</taxon>
        <taxon>Streptophyta</taxon>
        <taxon>Embryophyta</taxon>
        <taxon>Tracheophyta</taxon>
        <taxon>Spermatophyta</taxon>
        <taxon>Magnoliopsida</taxon>
        <taxon>eudicotyledons</taxon>
        <taxon>Gunneridae</taxon>
        <taxon>Pentapetalae</taxon>
        <taxon>asterids</taxon>
        <taxon>lamiids</taxon>
        <taxon>Lamiales</taxon>
        <taxon>Oleaceae</taxon>
        <taxon>Forsythieae</taxon>
        <taxon>Forsythia</taxon>
    </lineage>
</organism>
<sequence length="107" mass="12114">MELRELFSRRRVSGLLRSGFRESLNQVLQSHVERQCHASSDWELDNASSSLASTEQVEEHINGDQDSAQLDGTERNPFLFSSPLGNALQPLLDHELQDSQHSENPQQ</sequence>
<dbReference type="PANTHER" id="PTHR46519:SF3">
    <property type="entry name" value="RING_U-BOX SUPERFAMILY PROTEIN"/>
    <property type="match status" value="1"/>
</dbReference>
<comment type="caution">
    <text evidence="2">The sequence shown here is derived from an EMBL/GenBank/DDBJ whole genome shotgun (WGS) entry which is preliminary data.</text>
</comment>
<dbReference type="Proteomes" id="UP001604277">
    <property type="component" value="Unassembled WGS sequence"/>
</dbReference>
<dbReference type="EMBL" id="JBFOLJ010000004">
    <property type="protein sequence ID" value="KAL2545980.1"/>
    <property type="molecule type" value="Genomic_DNA"/>
</dbReference>
<feature type="compositionally biased region" description="Basic and acidic residues" evidence="1">
    <location>
        <begin position="92"/>
        <end position="101"/>
    </location>
</feature>
<evidence type="ECO:0000313" key="3">
    <source>
        <dbReference type="Proteomes" id="UP001604277"/>
    </source>
</evidence>